<dbReference type="PROSITE" id="PS51371">
    <property type="entry name" value="CBS"/>
    <property type="match status" value="2"/>
</dbReference>
<dbReference type="Pfam" id="PF00571">
    <property type="entry name" value="CBS"/>
    <property type="match status" value="2"/>
</dbReference>
<proteinExistence type="predicted"/>
<dbReference type="OrthoDB" id="9790355at2"/>
<dbReference type="Gene3D" id="3.10.580.10">
    <property type="entry name" value="CBS-domain"/>
    <property type="match status" value="1"/>
</dbReference>
<dbReference type="SMART" id="SM00116">
    <property type="entry name" value="CBS"/>
    <property type="match status" value="2"/>
</dbReference>
<dbReference type="AlphaFoldDB" id="A0A557QJZ2"/>
<dbReference type="SUPFAM" id="SSF54631">
    <property type="entry name" value="CBS-domain pair"/>
    <property type="match status" value="1"/>
</dbReference>
<gene>
    <name evidence="4" type="ORF">FHP91_15630</name>
</gene>
<name>A0A557QJZ2_9RHOO</name>
<dbReference type="CDD" id="cd04629">
    <property type="entry name" value="CBS_pair_bac"/>
    <property type="match status" value="1"/>
</dbReference>
<keyword evidence="1 2" id="KW-0129">CBS domain</keyword>
<feature type="domain" description="CBS" evidence="3">
    <location>
        <begin position="78"/>
        <end position="131"/>
    </location>
</feature>
<dbReference type="InterPro" id="IPR046342">
    <property type="entry name" value="CBS_dom_sf"/>
</dbReference>
<dbReference type="RefSeq" id="WP_144310465.1">
    <property type="nucleotide sequence ID" value="NZ_VMNK01000015.1"/>
</dbReference>
<evidence type="ECO:0000259" key="3">
    <source>
        <dbReference type="PROSITE" id="PS51371"/>
    </source>
</evidence>
<evidence type="ECO:0000256" key="1">
    <source>
        <dbReference type="ARBA" id="ARBA00023122"/>
    </source>
</evidence>
<dbReference type="InterPro" id="IPR044729">
    <property type="entry name" value="CBS_bac"/>
</dbReference>
<dbReference type="EMBL" id="VMNK01000015">
    <property type="protein sequence ID" value="TVO53224.1"/>
    <property type="molecule type" value="Genomic_DNA"/>
</dbReference>
<dbReference type="PANTHER" id="PTHR43080:SF26">
    <property type="entry name" value="REGULATORY PROTEIN"/>
    <property type="match status" value="1"/>
</dbReference>
<reference evidence="4 5" key="1">
    <citation type="submission" date="2019-07" db="EMBL/GenBank/DDBJ databases">
        <title>The pathways for chlorine oxyanion respiration interact through the shared metabolite chlorate.</title>
        <authorList>
            <person name="Barnum T.P."/>
            <person name="Cheng Y."/>
            <person name="Hill K.A."/>
            <person name="Lucas L.N."/>
            <person name="Carlson H.K."/>
            <person name="Coates J.D."/>
        </authorList>
    </citation>
    <scope>NUCLEOTIDE SEQUENCE [LARGE SCALE GENOMIC DNA]</scope>
    <source>
        <strain evidence="4 5">SFB-3</strain>
    </source>
</reference>
<evidence type="ECO:0000313" key="5">
    <source>
        <dbReference type="Proteomes" id="UP000319502"/>
    </source>
</evidence>
<evidence type="ECO:0000256" key="2">
    <source>
        <dbReference type="PROSITE-ProRule" id="PRU00703"/>
    </source>
</evidence>
<dbReference type="PANTHER" id="PTHR43080">
    <property type="entry name" value="CBS DOMAIN-CONTAINING PROTEIN CBSX3, MITOCHONDRIAL"/>
    <property type="match status" value="1"/>
</dbReference>
<organism evidence="4 5">
    <name type="scientific">Denitromonas halophila</name>
    <dbReference type="NCBI Taxonomy" id="1629404"/>
    <lineage>
        <taxon>Bacteria</taxon>
        <taxon>Pseudomonadati</taxon>
        <taxon>Pseudomonadota</taxon>
        <taxon>Betaproteobacteria</taxon>
        <taxon>Rhodocyclales</taxon>
        <taxon>Zoogloeaceae</taxon>
        <taxon>Denitromonas</taxon>
    </lineage>
</organism>
<dbReference type="Proteomes" id="UP000319502">
    <property type="component" value="Unassembled WGS sequence"/>
</dbReference>
<feature type="domain" description="CBS" evidence="3">
    <location>
        <begin position="11"/>
        <end position="69"/>
    </location>
</feature>
<keyword evidence="5" id="KW-1185">Reference proteome</keyword>
<dbReference type="InterPro" id="IPR000644">
    <property type="entry name" value="CBS_dom"/>
</dbReference>
<accession>A0A557QJZ2</accession>
<sequence length="131" mass="14573">MLRSLKVKDYMTRDPLSFSPQMEVLKAVHQLLTHHLSGAPVVDEAGKVVGFLSEKDCLKAALNATYYEEFGGQVSQFMSSPAITIDVESTLTDAAEMFVTKAHRCYPVMDDGRLVGQLSRHNTLAALERLW</sequence>
<protein>
    <submittedName>
        <fullName evidence="4">CBS domain-containing protein</fullName>
    </submittedName>
</protein>
<comment type="caution">
    <text evidence="4">The sequence shown here is derived from an EMBL/GenBank/DDBJ whole genome shotgun (WGS) entry which is preliminary data.</text>
</comment>
<evidence type="ECO:0000313" key="4">
    <source>
        <dbReference type="EMBL" id="TVO53224.1"/>
    </source>
</evidence>
<dbReference type="InterPro" id="IPR051257">
    <property type="entry name" value="Diverse_CBS-Domain"/>
</dbReference>